<dbReference type="Gene3D" id="2.20.130.10">
    <property type="entry name" value="CAC2371-like domains"/>
    <property type="match status" value="1"/>
</dbReference>
<feature type="region of interest" description="Disordered" evidence="1">
    <location>
        <begin position="1"/>
        <end position="20"/>
    </location>
</feature>
<dbReference type="GO" id="GO:0032259">
    <property type="term" value="P:methylation"/>
    <property type="evidence" value="ECO:0007669"/>
    <property type="project" value="UniProtKB-KW"/>
</dbReference>
<dbReference type="InterPro" id="IPR013217">
    <property type="entry name" value="Methyltransf_12"/>
</dbReference>
<organism evidence="3 4">
    <name type="scientific">Streptomyces daqingensis</name>
    <dbReference type="NCBI Taxonomy" id="1472640"/>
    <lineage>
        <taxon>Bacteria</taxon>
        <taxon>Bacillati</taxon>
        <taxon>Actinomycetota</taxon>
        <taxon>Actinomycetes</taxon>
        <taxon>Kitasatosporales</taxon>
        <taxon>Streptomycetaceae</taxon>
        <taxon>Streptomyces</taxon>
    </lineage>
</organism>
<dbReference type="InterPro" id="IPR029063">
    <property type="entry name" value="SAM-dependent_MTases_sf"/>
</dbReference>
<sequence length="235" mass="25194">MRSMTTYSRDGHSGSGSGAFTPDGCSVEMYARLPENGETAVIAAAAPPGATLLELGAGAGRMTRPLLERGFAVTAVDESEAMLAKIDGAPTVHAAIEGLDLGRRFDVVTLASFLVNTADEAHRGRLLRTCARHVAPGGCVLVQREPDGLHQALSPGSTWSRGAMTVTVVSLEPLEENVSRTCLRYDFEDAHWTQTFVSHALSTSRFETALAEAGLRLDAYLTEDRSWARCLPHRP</sequence>
<evidence type="ECO:0000313" key="4">
    <source>
        <dbReference type="Proteomes" id="UP000631535"/>
    </source>
</evidence>
<evidence type="ECO:0000256" key="1">
    <source>
        <dbReference type="SAM" id="MobiDB-lite"/>
    </source>
</evidence>
<proteinExistence type="predicted"/>
<dbReference type="Gene3D" id="3.40.50.150">
    <property type="entry name" value="Vaccinia Virus protein VP39"/>
    <property type="match status" value="1"/>
</dbReference>
<dbReference type="Proteomes" id="UP000631535">
    <property type="component" value="Unassembled WGS sequence"/>
</dbReference>
<accession>A0ABQ2LRI8</accession>
<gene>
    <name evidence="3" type="ORF">GCM10012287_02670</name>
</gene>
<evidence type="ECO:0000259" key="2">
    <source>
        <dbReference type="Pfam" id="PF08242"/>
    </source>
</evidence>
<evidence type="ECO:0000313" key="3">
    <source>
        <dbReference type="EMBL" id="GGO42247.1"/>
    </source>
</evidence>
<protein>
    <submittedName>
        <fullName evidence="3">Methyltransferase</fullName>
    </submittedName>
</protein>
<name>A0ABQ2LRI8_9ACTN</name>
<comment type="caution">
    <text evidence="3">The sequence shown here is derived from an EMBL/GenBank/DDBJ whole genome shotgun (WGS) entry which is preliminary data.</text>
</comment>
<dbReference type="SUPFAM" id="SSF53335">
    <property type="entry name" value="S-adenosyl-L-methionine-dependent methyltransferases"/>
    <property type="match status" value="1"/>
</dbReference>
<dbReference type="Pfam" id="PF08242">
    <property type="entry name" value="Methyltransf_12"/>
    <property type="match status" value="1"/>
</dbReference>
<keyword evidence="3" id="KW-0489">Methyltransferase</keyword>
<keyword evidence="3" id="KW-0808">Transferase</keyword>
<keyword evidence="4" id="KW-1185">Reference proteome</keyword>
<reference evidence="4" key="1">
    <citation type="journal article" date="2019" name="Int. J. Syst. Evol. Microbiol.">
        <title>The Global Catalogue of Microorganisms (GCM) 10K type strain sequencing project: providing services to taxonomists for standard genome sequencing and annotation.</title>
        <authorList>
            <consortium name="The Broad Institute Genomics Platform"/>
            <consortium name="The Broad Institute Genome Sequencing Center for Infectious Disease"/>
            <person name="Wu L."/>
            <person name="Ma J."/>
        </authorList>
    </citation>
    <scope>NUCLEOTIDE SEQUENCE [LARGE SCALE GENOMIC DNA]</scope>
    <source>
        <strain evidence="4">CGMCC 4.7178</strain>
    </source>
</reference>
<dbReference type="CDD" id="cd02440">
    <property type="entry name" value="AdoMet_MTases"/>
    <property type="match status" value="1"/>
</dbReference>
<dbReference type="EMBL" id="BMMP01000001">
    <property type="protein sequence ID" value="GGO42247.1"/>
    <property type="molecule type" value="Genomic_DNA"/>
</dbReference>
<feature type="domain" description="Methyltransferase type 12" evidence="2">
    <location>
        <begin position="53"/>
        <end position="139"/>
    </location>
</feature>
<dbReference type="GO" id="GO:0008168">
    <property type="term" value="F:methyltransferase activity"/>
    <property type="evidence" value="ECO:0007669"/>
    <property type="project" value="UniProtKB-KW"/>
</dbReference>